<evidence type="ECO:0000313" key="4">
    <source>
        <dbReference type="EMBL" id="SNU91108.1"/>
    </source>
</evidence>
<dbReference type="GO" id="GO:0000156">
    <property type="term" value="F:phosphorelay response regulator activity"/>
    <property type="evidence" value="ECO:0007669"/>
    <property type="project" value="InterPro"/>
</dbReference>
<dbReference type="AlphaFoldDB" id="A0A239T1Y0"/>
<keyword evidence="1" id="KW-0597">Phosphoprotein</keyword>
<evidence type="ECO:0000259" key="2">
    <source>
        <dbReference type="PROSITE" id="PS50110"/>
    </source>
</evidence>
<dbReference type="InterPro" id="IPR007492">
    <property type="entry name" value="LytTR_DNA-bd_dom"/>
</dbReference>
<dbReference type="GO" id="GO:0003677">
    <property type="term" value="F:DNA binding"/>
    <property type="evidence" value="ECO:0007669"/>
    <property type="project" value="InterPro"/>
</dbReference>
<reference evidence="4 5" key="1">
    <citation type="submission" date="2017-06" db="EMBL/GenBank/DDBJ databases">
        <authorList>
            <consortium name="Pathogen Informatics"/>
        </authorList>
    </citation>
    <scope>NUCLEOTIDE SEQUENCE [LARGE SCALE GENOMIC DNA]</scope>
    <source>
        <strain evidence="4 5">NCTC13788</strain>
    </source>
</reference>
<evidence type="ECO:0000259" key="3">
    <source>
        <dbReference type="PROSITE" id="PS50930"/>
    </source>
</evidence>
<name>A0A239T1Y0_9STRE</name>
<dbReference type="SMART" id="SM00448">
    <property type="entry name" value="REC"/>
    <property type="match status" value="1"/>
</dbReference>
<organism evidence="4 5">
    <name type="scientific">Streptococcus merionis</name>
    <dbReference type="NCBI Taxonomy" id="400065"/>
    <lineage>
        <taxon>Bacteria</taxon>
        <taxon>Bacillati</taxon>
        <taxon>Bacillota</taxon>
        <taxon>Bacilli</taxon>
        <taxon>Lactobacillales</taxon>
        <taxon>Streptococcaceae</taxon>
        <taxon>Streptococcus</taxon>
    </lineage>
</organism>
<feature type="modified residue" description="4-aspartylphosphate" evidence="1">
    <location>
        <position position="60"/>
    </location>
</feature>
<dbReference type="Gene3D" id="3.40.50.2300">
    <property type="match status" value="1"/>
</dbReference>
<dbReference type="PROSITE" id="PS50110">
    <property type="entry name" value="RESPONSE_REGULATORY"/>
    <property type="match status" value="1"/>
</dbReference>
<dbReference type="PANTHER" id="PTHR37299:SF1">
    <property type="entry name" value="STAGE 0 SPORULATION PROTEIN A HOMOLOG"/>
    <property type="match status" value="1"/>
</dbReference>
<sequence length="242" mass="28024">MYRIAICDDDISQVGFLESQILSYFEEIGIPNEIDGYHRGEKLIKSIVNQRINYQLIFLDIEMNGFNGIETAKILRKIDKNFLLIYVTSYEQYALESFEVFPFRYLIKPVSAKELRKVLKHSLIELSGKQEYLFYQIGSSHFQVQTSEIILLSSELGRKIHIELQNGDSVSFYGKITSIEKQLSSTNFVKVNSGTIVNMHYIVLFTPDSIQLKNGSYVTISRSRKKIVKSLYNQFIERNFGI</sequence>
<evidence type="ECO:0000256" key="1">
    <source>
        <dbReference type="PROSITE-ProRule" id="PRU00169"/>
    </source>
</evidence>
<dbReference type="PROSITE" id="PS50930">
    <property type="entry name" value="HTH_LYTTR"/>
    <property type="match status" value="1"/>
</dbReference>
<dbReference type="PANTHER" id="PTHR37299">
    <property type="entry name" value="TRANSCRIPTIONAL REGULATOR-RELATED"/>
    <property type="match status" value="1"/>
</dbReference>
<gene>
    <name evidence="4" type="primary">lytR_3</name>
    <name evidence="4" type="ORF">SAMEA4412692_02156</name>
</gene>
<dbReference type="STRING" id="1123308.GCA_000380085_01600"/>
<feature type="domain" description="Response regulatory" evidence="2">
    <location>
        <begin position="3"/>
        <end position="123"/>
    </location>
</feature>
<dbReference type="InterPro" id="IPR001789">
    <property type="entry name" value="Sig_transdc_resp-reg_receiver"/>
</dbReference>
<dbReference type="Proteomes" id="UP000215185">
    <property type="component" value="Chromosome 1"/>
</dbReference>
<dbReference type="OrthoDB" id="9759232at2"/>
<dbReference type="Gene3D" id="2.40.50.1020">
    <property type="entry name" value="LytTr DNA-binding domain"/>
    <property type="match status" value="1"/>
</dbReference>
<dbReference type="Pfam" id="PF04397">
    <property type="entry name" value="LytTR"/>
    <property type="match status" value="1"/>
</dbReference>
<protein>
    <submittedName>
        <fullName evidence="4">Response regulator</fullName>
    </submittedName>
</protein>
<dbReference type="EMBL" id="LT906439">
    <property type="protein sequence ID" value="SNU91108.1"/>
    <property type="molecule type" value="Genomic_DNA"/>
</dbReference>
<dbReference type="InterPro" id="IPR011006">
    <property type="entry name" value="CheY-like_superfamily"/>
</dbReference>
<feature type="domain" description="HTH LytTR-type" evidence="3">
    <location>
        <begin position="133"/>
        <end position="234"/>
    </location>
</feature>
<dbReference type="KEGG" id="smen:SAMEA4412692_2156"/>
<dbReference type="Pfam" id="PF00072">
    <property type="entry name" value="Response_reg"/>
    <property type="match status" value="1"/>
</dbReference>
<proteinExistence type="predicted"/>
<accession>A0A239T1Y0</accession>
<keyword evidence="5" id="KW-1185">Reference proteome</keyword>
<dbReference type="SUPFAM" id="SSF52172">
    <property type="entry name" value="CheY-like"/>
    <property type="match status" value="1"/>
</dbReference>
<dbReference type="RefSeq" id="WP_018374132.1">
    <property type="nucleotide sequence ID" value="NZ_LT906439.1"/>
</dbReference>
<dbReference type="InterPro" id="IPR046947">
    <property type="entry name" value="LytR-like"/>
</dbReference>
<dbReference type="SMART" id="SM00850">
    <property type="entry name" value="LytTR"/>
    <property type="match status" value="1"/>
</dbReference>
<evidence type="ECO:0000313" key="5">
    <source>
        <dbReference type="Proteomes" id="UP000215185"/>
    </source>
</evidence>